<feature type="transmembrane region" description="Helical" evidence="1">
    <location>
        <begin position="117"/>
        <end position="137"/>
    </location>
</feature>
<dbReference type="KEGG" id="mrob:HH214_16340"/>
<sequence>MNKQSNLLDIKSAKQMVAGLILMTVFTLLWNGIAYYGLRNSPYRWLLSVFLIACIFFVYYAFQLHQAAQRLPVPDTSFTDQQEVKRREKLFMMICTGEGIGVFLAVNIVANLHHPELQVPAIALAVGLHFFPLAKVFKRKMDIYIGIWSTLVALLAIMLTLNHTISQMPMLVFTGVGLALSTSFYGIYMILKARRASVHQSQSLSVVD</sequence>
<dbReference type="AlphaFoldDB" id="A0A7L5E6C6"/>
<feature type="transmembrane region" description="Helical" evidence="1">
    <location>
        <begin position="16"/>
        <end position="37"/>
    </location>
</feature>
<keyword evidence="1" id="KW-1133">Transmembrane helix</keyword>
<feature type="transmembrane region" description="Helical" evidence="1">
    <location>
        <begin position="43"/>
        <end position="62"/>
    </location>
</feature>
<evidence type="ECO:0000256" key="1">
    <source>
        <dbReference type="SAM" id="Phobius"/>
    </source>
</evidence>
<protein>
    <submittedName>
        <fullName evidence="2">Uncharacterized protein</fullName>
    </submittedName>
</protein>
<accession>A0A7L5E6C6</accession>
<keyword evidence="3" id="KW-1185">Reference proteome</keyword>
<dbReference type="EMBL" id="CP051682">
    <property type="protein sequence ID" value="QJD97324.1"/>
    <property type="molecule type" value="Genomic_DNA"/>
</dbReference>
<evidence type="ECO:0000313" key="2">
    <source>
        <dbReference type="EMBL" id="QJD97324.1"/>
    </source>
</evidence>
<keyword evidence="1" id="KW-0472">Membrane</keyword>
<organism evidence="2 3">
    <name type="scientific">Mucilaginibacter robiniae</name>
    <dbReference type="NCBI Taxonomy" id="2728022"/>
    <lineage>
        <taxon>Bacteria</taxon>
        <taxon>Pseudomonadati</taxon>
        <taxon>Bacteroidota</taxon>
        <taxon>Sphingobacteriia</taxon>
        <taxon>Sphingobacteriales</taxon>
        <taxon>Sphingobacteriaceae</taxon>
        <taxon>Mucilaginibacter</taxon>
    </lineage>
</organism>
<dbReference type="RefSeq" id="WP_169609401.1">
    <property type="nucleotide sequence ID" value="NZ_CP051682.1"/>
</dbReference>
<feature type="transmembrane region" description="Helical" evidence="1">
    <location>
        <begin position="171"/>
        <end position="191"/>
    </location>
</feature>
<keyword evidence="1" id="KW-0812">Transmembrane</keyword>
<feature type="transmembrane region" description="Helical" evidence="1">
    <location>
        <begin position="90"/>
        <end position="111"/>
    </location>
</feature>
<name>A0A7L5E6C6_9SPHI</name>
<evidence type="ECO:0000313" key="3">
    <source>
        <dbReference type="Proteomes" id="UP000503278"/>
    </source>
</evidence>
<feature type="transmembrane region" description="Helical" evidence="1">
    <location>
        <begin position="144"/>
        <end position="165"/>
    </location>
</feature>
<dbReference type="Proteomes" id="UP000503278">
    <property type="component" value="Chromosome"/>
</dbReference>
<proteinExistence type="predicted"/>
<reference evidence="2 3" key="1">
    <citation type="submission" date="2020-04" db="EMBL/GenBank/DDBJ databases">
        <title>Genome sequencing of novel species.</title>
        <authorList>
            <person name="Heo J."/>
            <person name="Kim S.-J."/>
            <person name="Kim J.-S."/>
            <person name="Hong S.-B."/>
            <person name="Kwon S.-W."/>
        </authorList>
    </citation>
    <scope>NUCLEOTIDE SEQUENCE [LARGE SCALE GENOMIC DNA]</scope>
    <source>
        <strain evidence="2 3">F39-2</strain>
    </source>
</reference>
<gene>
    <name evidence="2" type="ORF">HH214_16340</name>
</gene>